<dbReference type="InterPro" id="IPR026031">
    <property type="entry name" value="Cyt_c_CcmB_bac"/>
</dbReference>
<evidence type="ECO:0000256" key="11">
    <source>
        <dbReference type="ARBA" id="ARBA00023136"/>
    </source>
</evidence>
<dbReference type="PIRSF" id="PIRSF002764">
    <property type="entry name" value="CcmB"/>
    <property type="match status" value="1"/>
</dbReference>
<dbReference type="PANTHER" id="PTHR30070">
    <property type="entry name" value="HEME EXPORTER PROTEIN B"/>
    <property type="match status" value="1"/>
</dbReference>
<keyword evidence="5 12" id="KW-0813">Transport</keyword>
<dbReference type="Proteomes" id="UP000293433">
    <property type="component" value="Unassembled WGS sequence"/>
</dbReference>
<keyword evidence="10 13" id="KW-1133">Transmembrane helix</keyword>
<accession>A0A4Q7LTF8</accession>
<dbReference type="PRINTS" id="PR01414">
    <property type="entry name" value="CCMBBIOGNSIS"/>
</dbReference>
<evidence type="ECO:0000256" key="5">
    <source>
        <dbReference type="ARBA" id="ARBA00022448"/>
    </source>
</evidence>
<feature type="transmembrane region" description="Helical" evidence="13">
    <location>
        <begin position="151"/>
        <end position="174"/>
    </location>
</feature>
<feature type="transmembrane region" description="Helical" evidence="13">
    <location>
        <begin position="47"/>
        <end position="66"/>
    </location>
</feature>
<dbReference type="AlphaFoldDB" id="A0A4Q7LTF8"/>
<keyword evidence="8 13" id="KW-0812">Transmembrane</keyword>
<dbReference type="GO" id="GO:1903607">
    <property type="term" value="P:cytochrome c biosynthetic process"/>
    <property type="evidence" value="ECO:0007669"/>
    <property type="project" value="TreeGrafter"/>
</dbReference>
<feature type="transmembrane region" description="Helical" evidence="13">
    <location>
        <begin position="78"/>
        <end position="98"/>
    </location>
</feature>
<reference evidence="14 15" key="1">
    <citation type="submission" date="2019-02" db="EMBL/GenBank/DDBJ databases">
        <title>Genomic Encyclopedia of Type Strains, Phase IV (KMG-IV): sequencing the most valuable type-strain genomes for metagenomic binning, comparative biology and taxonomic classification.</title>
        <authorList>
            <person name="Goeker M."/>
        </authorList>
    </citation>
    <scope>NUCLEOTIDE SEQUENCE [LARGE SCALE GENOMIC DNA]</scope>
    <source>
        <strain evidence="14 15">DSM 10617</strain>
    </source>
</reference>
<evidence type="ECO:0000256" key="10">
    <source>
        <dbReference type="ARBA" id="ARBA00022989"/>
    </source>
</evidence>
<evidence type="ECO:0000256" key="13">
    <source>
        <dbReference type="SAM" id="Phobius"/>
    </source>
</evidence>
<dbReference type="GO" id="GO:0015232">
    <property type="term" value="F:heme transmembrane transporter activity"/>
    <property type="evidence" value="ECO:0007669"/>
    <property type="project" value="InterPro"/>
</dbReference>
<keyword evidence="15" id="KW-1185">Reference proteome</keyword>
<evidence type="ECO:0000256" key="9">
    <source>
        <dbReference type="ARBA" id="ARBA00022748"/>
    </source>
</evidence>
<dbReference type="EMBL" id="SGWV01000007">
    <property type="protein sequence ID" value="RZS58226.1"/>
    <property type="molecule type" value="Genomic_DNA"/>
</dbReference>
<dbReference type="GO" id="GO:0017004">
    <property type="term" value="P:cytochrome complex assembly"/>
    <property type="evidence" value="ECO:0007669"/>
    <property type="project" value="UniProtKB-KW"/>
</dbReference>
<evidence type="ECO:0000256" key="4">
    <source>
        <dbReference type="ARBA" id="ARBA00016452"/>
    </source>
</evidence>
<gene>
    <name evidence="14" type="ORF">EV685_0508</name>
</gene>
<name>A0A4Q7LTF8_9BURK</name>
<dbReference type="GO" id="GO:0005886">
    <property type="term" value="C:plasma membrane"/>
    <property type="evidence" value="ECO:0007669"/>
    <property type="project" value="UniProtKB-SubCell"/>
</dbReference>
<evidence type="ECO:0000256" key="3">
    <source>
        <dbReference type="ARBA" id="ARBA00010544"/>
    </source>
</evidence>
<evidence type="ECO:0000256" key="8">
    <source>
        <dbReference type="ARBA" id="ARBA00022692"/>
    </source>
</evidence>
<comment type="similarity">
    <text evidence="3 12">Belongs to the CcmB/CycW/HelB family.</text>
</comment>
<evidence type="ECO:0000256" key="12">
    <source>
        <dbReference type="PIRNR" id="PIRNR002764"/>
    </source>
</evidence>
<evidence type="ECO:0000256" key="2">
    <source>
        <dbReference type="ARBA" id="ARBA00004429"/>
    </source>
</evidence>
<evidence type="ECO:0000313" key="15">
    <source>
        <dbReference type="Proteomes" id="UP000293433"/>
    </source>
</evidence>
<comment type="subcellular location">
    <subcellularLocation>
        <location evidence="2">Cell inner membrane</location>
        <topology evidence="2">Multi-pass membrane protein</topology>
    </subcellularLocation>
</comment>
<dbReference type="NCBIfam" id="TIGR01190">
    <property type="entry name" value="ccmB"/>
    <property type="match status" value="1"/>
</dbReference>
<evidence type="ECO:0000256" key="6">
    <source>
        <dbReference type="ARBA" id="ARBA00022475"/>
    </source>
</evidence>
<feature type="transmembrane region" description="Helical" evidence="13">
    <location>
        <begin position="219"/>
        <end position="241"/>
    </location>
</feature>
<dbReference type="Pfam" id="PF03379">
    <property type="entry name" value="CcmB"/>
    <property type="match status" value="1"/>
</dbReference>
<keyword evidence="11 12" id="KW-0472">Membrane</keyword>
<feature type="transmembrane region" description="Helical" evidence="13">
    <location>
        <begin position="186"/>
        <end position="207"/>
    </location>
</feature>
<feature type="transmembrane region" description="Helical" evidence="13">
    <location>
        <begin position="127"/>
        <end position="145"/>
    </location>
</feature>
<protein>
    <recommendedName>
        <fullName evidence="4 12">Heme exporter protein B</fullName>
    </recommendedName>
</protein>
<evidence type="ECO:0000256" key="1">
    <source>
        <dbReference type="ARBA" id="ARBA00002442"/>
    </source>
</evidence>
<comment type="function">
    <text evidence="1 12">Required for the export of heme to the periplasm for the biogenesis of c-type cytochromes.</text>
</comment>
<keyword evidence="7 12" id="KW-0997">Cell inner membrane</keyword>
<sequence length="246" mass="24959">MSAALQGVEGQGADRAVDESPAAPLLGTLAALVLRDLRLAARRRSEATLPIVFFIVAVGLFPLGVGPEPQTLRQIAPGVVWVCALLAAMLSVNSLYAGDHADGTLEQLLLCGQPLAGVALARSLSHWLLTGLPLVMVAPLFGLMFDLSVEGIAALVLGLLMGTPVLSLLGNVGAALTLGLRSGGMLVFLLVLPLAVPVLIFGTGAVGAVETGMSPQPHYALLGALLIATAGLAPLASAAALRISTE</sequence>
<dbReference type="InterPro" id="IPR003544">
    <property type="entry name" value="Cyt_c_biogenesis_CcmB"/>
</dbReference>
<keyword evidence="9 12" id="KW-0201">Cytochrome c-type biogenesis</keyword>
<comment type="caution">
    <text evidence="14">The sequence shown here is derived from an EMBL/GenBank/DDBJ whole genome shotgun (WGS) entry which is preliminary data.</text>
</comment>
<evidence type="ECO:0000256" key="7">
    <source>
        <dbReference type="ARBA" id="ARBA00022519"/>
    </source>
</evidence>
<proteinExistence type="inferred from homology"/>
<dbReference type="PANTHER" id="PTHR30070:SF1">
    <property type="entry name" value="CYTOCHROME C BIOGENESIS B-RELATED"/>
    <property type="match status" value="1"/>
</dbReference>
<organism evidence="14 15">
    <name type="scientific">Sphaerotilus mobilis</name>
    <dbReference type="NCBI Taxonomy" id="47994"/>
    <lineage>
        <taxon>Bacteria</taxon>
        <taxon>Pseudomonadati</taxon>
        <taxon>Pseudomonadota</taxon>
        <taxon>Betaproteobacteria</taxon>
        <taxon>Burkholderiales</taxon>
        <taxon>Sphaerotilaceae</taxon>
        <taxon>Sphaerotilus</taxon>
    </lineage>
</organism>
<keyword evidence="6 12" id="KW-1003">Cell membrane</keyword>
<evidence type="ECO:0000313" key="14">
    <source>
        <dbReference type="EMBL" id="RZS58226.1"/>
    </source>
</evidence>